<reference evidence="1 2" key="1">
    <citation type="submission" date="2021-02" db="EMBL/GenBank/DDBJ databases">
        <title>Bacillus sp. RD4P76, an endophyte from a halophyte.</title>
        <authorList>
            <person name="Sun J.-Q."/>
        </authorList>
    </citation>
    <scope>NUCLEOTIDE SEQUENCE [LARGE SCALE GENOMIC DNA]</scope>
    <source>
        <strain evidence="1 2">RD4P76</strain>
    </source>
</reference>
<evidence type="ECO:0000313" key="1">
    <source>
        <dbReference type="EMBL" id="MBM6618078.1"/>
    </source>
</evidence>
<accession>A0ABS2DI02</accession>
<evidence type="ECO:0000313" key="2">
    <source>
        <dbReference type="Proteomes" id="UP001518925"/>
    </source>
</evidence>
<dbReference type="RefSeq" id="WP_204203446.1">
    <property type="nucleotide sequence ID" value="NZ_JAFELM010000029.1"/>
</dbReference>
<dbReference type="Proteomes" id="UP001518925">
    <property type="component" value="Unassembled WGS sequence"/>
</dbReference>
<comment type="caution">
    <text evidence="1">The sequence shown here is derived from an EMBL/GenBank/DDBJ whole genome shotgun (WGS) entry which is preliminary data.</text>
</comment>
<keyword evidence="2" id="KW-1185">Reference proteome</keyword>
<protein>
    <submittedName>
        <fullName evidence="1">Uncharacterized protein</fullName>
    </submittedName>
</protein>
<name>A0ABS2DI02_9BACI</name>
<gene>
    <name evidence="1" type="ORF">JR050_10455</name>
</gene>
<sequence length="226" mass="25781">MKRFIVYIMAFLIVMSPYKARAINDGFDIVAESNKEDITLYAKRMNGLYYSFKLDFKGTVYSRPFWISVANNPAFAPQVIYEDINQDKKKELIVILNKGYGTGVSLEDAYVFETDSNRFSEVLVDNPQAIILKNAKTSLTPIEAQITIGESQNVIDISPVGFKPENIFNDISFGSITTYEVVNNQLIVKLAAQVSPAHFIGEVIITYEYRDKMYQAKSIEFKEYHF</sequence>
<proteinExistence type="predicted"/>
<dbReference type="EMBL" id="JAFELM010000029">
    <property type="protein sequence ID" value="MBM6618078.1"/>
    <property type="molecule type" value="Genomic_DNA"/>
</dbReference>
<organism evidence="1 2">
    <name type="scientific">Bacillus suaedaesalsae</name>
    <dbReference type="NCBI Taxonomy" id="2810349"/>
    <lineage>
        <taxon>Bacteria</taxon>
        <taxon>Bacillati</taxon>
        <taxon>Bacillota</taxon>
        <taxon>Bacilli</taxon>
        <taxon>Bacillales</taxon>
        <taxon>Bacillaceae</taxon>
        <taxon>Bacillus</taxon>
    </lineage>
</organism>